<dbReference type="Proteomes" id="UP000758603">
    <property type="component" value="Unassembled WGS sequence"/>
</dbReference>
<dbReference type="OrthoDB" id="64477at2759"/>
<dbReference type="AlphaFoldDB" id="A0A9P9A2F7"/>
<evidence type="ECO:0000313" key="2">
    <source>
        <dbReference type="EMBL" id="KAH6658161.1"/>
    </source>
</evidence>
<dbReference type="GeneID" id="70126477"/>
<accession>A0A9P9A2F7</accession>
<protein>
    <submittedName>
        <fullName evidence="2">Acyl-CoA N-acyltransferase</fullName>
    </submittedName>
</protein>
<dbReference type="EMBL" id="JAGPXC010000002">
    <property type="protein sequence ID" value="KAH6658161.1"/>
    <property type="molecule type" value="Genomic_DNA"/>
</dbReference>
<dbReference type="InterPro" id="IPR016181">
    <property type="entry name" value="Acyl_CoA_acyltransferase"/>
</dbReference>
<dbReference type="RefSeq" id="XP_045962395.1">
    <property type="nucleotide sequence ID" value="XM_046097585.1"/>
</dbReference>
<dbReference type="Gene3D" id="3.40.630.30">
    <property type="match status" value="1"/>
</dbReference>
<name>A0A9P9A2F7_9PEZI</name>
<organism evidence="2 3">
    <name type="scientific">Truncatella angustata</name>
    <dbReference type="NCBI Taxonomy" id="152316"/>
    <lineage>
        <taxon>Eukaryota</taxon>
        <taxon>Fungi</taxon>
        <taxon>Dikarya</taxon>
        <taxon>Ascomycota</taxon>
        <taxon>Pezizomycotina</taxon>
        <taxon>Sordariomycetes</taxon>
        <taxon>Xylariomycetidae</taxon>
        <taxon>Amphisphaeriales</taxon>
        <taxon>Sporocadaceae</taxon>
        <taxon>Truncatella</taxon>
    </lineage>
</organism>
<dbReference type="PANTHER" id="PTHR43415:SF3">
    <property type="entry name" value="GNAT-FAMILY ACETYLTRANSFERASE"/>
    <property type="match status" value="1"/>
</dbReference>
<gene>
    <name evidence="2" type="ORF">BKA67DRAFT_513623</name>
</gene>
<dbReference type="Pfam" id="PF00583">
    <property type="entry name" value="Acetyltransf_1"/>
    <property type="match status" value="1"/>
</dbReference>
<feature type="domain" description="N-acetyltransferase" evidence="1">
    <location>
        <begin position="50"/>
        <end position="204"/>
    </location>
</feature>
<dbReference type="PROSITE" id="PS51186">
    <property type="entry name" value="GNAT"/>
    <property type="match status" value="1"/>
</dbReference>
<dbReference type="InterPro" id="IPR000182">
    <property type="entry name" value="GNAT_dom"/>
</dbReference>
<reference evidence="2" key="1">
    <citation type="journal article" date="2021" name="Nat. Commun.">
        <title>Genetic determinants of endophytism in the Arabidopsis root mycobiome.</title>
        <authorList>
            <person name="Mesny F."/>
            <person name="Miyauchi S."/>
            <person name="Thiergart T."/>
            <person name="Pickel B."/>
            <person name="Atanasova L."/>
            <person name="Karlsson M."/>
            <person name="Huettel B."/>
            <person name="Barry K.W."/>
            <person name="Haridas S."/>
            <person name="Chen C."/>
            <person name="Bauer D."/>
            <person name="Andreopoulos W."/>
            <person name="Pangilinan J."/>
            <person name="LaButti K."/>
            <person name="Riley R."/>
            <person name="Lipzen A."/>
            <person name="Clum A."/>
            <person name="Drula E."/>
            <person name="Henrissat B."/>
            <person name="Kohler A."/>
            <person name="Grigoriev I.V."/>
            <person name="Martin F.M."/>
            <person name="Hacquard S."/>
        </authorList>
    </citation>
    <scope>NUCLEOTIDE SEQUENCE</scope>
    <source>
        <strain evidence="2">MPI-SDFR-AT-0073</strain>
    </source>
</reference>
<dbReference type="PANTHER" id="PTHR43415">
    <property type="entry name" value="SPERMIDINE N(1)-ACETYLTRANSFERASE"/>
    <property type="match status" value="1"/>
</dbReference>
<evidence type="ECO:0000313" key="3">
    <source>
        <dbReference type="Proteomes" id="UP000758603"/>
    </source>
</evidence>
<dbReference type="SUPFAM" id="SSF55729">
    <property type="entry name" value="Acyl-CoA N-acyltransferases (Nat)"/>
    <property type="match status" value="1"/>
</dbReference>
<proteinExistence type="predicted"/>
<sequence length="228" mass="26030">MESMSAVFAGAFKSERLVYRSMEDTEADRDWMWKNLWNNPVNVGLANLATFVPPSQRNFKKDWEQILSRALVAVFICLPPPKKAEGVDSDPADKAQEKDVKDDGSTIIGMICLSKYAIDTFKRRTGIGLQIADEYQNKGYGREAINWALDWAFNFGDMNKVEIGTASYNDRAAALYESIGFKREGVKRHAFFMNRKYWDIIDFGMLMDEWEELRGLKAEANDVPLGKK</sequence>
<evidence type="ECO:0000259" key="1">
    <source>
        <dbReference type="PROSITE" id="PS51186"/>
    </source>
</evidence>
<dbReference type="GO" id="GO:0016747">
    <property type="term" value="F:acyltransferase activity, transferring groups other than amino-acyl groups"/>
    <property type="evidence" value="ECO:0007669"/>
    <property type="project" value="InterPro"/>
</dbReference>
<keyword evidence="3" id="KW-1185">Reference proteome</keyword>
<comment type="caution">
    <text evidence="2">The sequence shown here is derived from an EMBL/GenBank/DDBJ whole genome shotgun (WGS) entry which is preliminary data.</text>
</comment>
<dbReference type="CDD" id="cd04301">
    <property type="entry name" value="NAT_SF"/>
    <property type="match status" value="1"/>
</dbReference>